<sequence>MQSAQRIERSQACLFGGAIGDALGAPVGAMDWPAIRGEFGESGAQALAQAYGGLGRVTGDTQLMLFTAEGMLRGYVRIQERDTYAPGLTIHHALIRWLTTQGMPTMVPRIDNDAGLIGDPHLHARRSPSVACIDALSRAPAFGWQAGGTQRGGGVMRIAPIGLFPWGDFLLYHRERAFQVACESLRLTHAYPGDYLAAGVFAYLINGLLETRHSLESLMLRALTFMDSGAGLNFHPGVEERRELPRSRARIRFLLEAALDFHRRGIVPSPQGIDVLCNDRGSEELLAIGIWCALMAGNYRQGVLWAVNHSAASSTAGLIAGHLLGLRFGLEGLPPAWLEALELRDWLDRLAHDLQWLPRVYRGHGHGAYDAELNARYPGW</sequence>
<keyword evidence="2 4" id="KW-0378">Hydrolase</keyword>
<organism evidence="4 5">
    <name type="scientific">Modicisalibacter muralis</name>
    <dbReference type="NCBI Taxonomy" id="119000"/>
    <lineage>
        <taxon>Bacteria</taxon>
        <taxon>Pseudomonadati</taxon>
        <taxon>Pseudomonadota</taxon>
        <taxon>Gammaproteobacteria</taxon>
        <taxon>Oceanospirillales</taxon>
        <taxon>Halomonadaceae</taxon>
        <taxon>Modicisalibacter</taxon>
    </lineage>
</organism>
<dbReference type="GO" id="GO:0046872">
    <property type="term" value="F:metal ion binding"/>
    <property type="evidence" value="ECO:0007669"/>
    <property type="project" value="UniProtKB-KW"/>
</dbReference>
<comment type="similarity">
    <text evidence="1">Belongs to the ADP-ribosylglycohydrolase family.</text>
</comment>
<dbReference type="PANTHER" id="PTHR16222">
    <property type="entry name" value="ADP-RIBOSYLGLYCOHYDROLASE"/>
    <property type="match status" value="1"/>
</dbReference>
<keyword evidence="3" id="KW-0460">Magnesium</keyword>
<dbReference type="EMBL" id="FNGI01000009">
    <property type="protein sequence ID" value="SDL96898.1"/>
    <property type="molecule type" value="Genomic_DNA"/>
</dbReference>
<dbReference type="SUPFAM" id="SSF101478">
    <property type="entry name" value="ADP-ribosylglycohydrolase"/>
    <property type="match status" value="1"/>
</dbReference>
<dbReference type="STRING" id="119000.SAMN05661010_03019"/>
<evidence type="ECO:0000256" key="2">
    <source>
        <dbReference type="ARBA" id="ARBA00022801"/>
    </source>
</evidence>
<dbReference type="PANTHER" id="PTHR16222:SF24">
    <property type="entry name" value="ADP-RIBOSYLHYDROLASE ARH3"/>
    <property type="match status" value="1"/>
</dbReference>
<evidence type="ECO:0000256" key="1">
    <source>
        <dbReference type="ARBA" id="ARBA00010702"/>
    </source>
</evidence>
<feature type="binding site" evidence="3">
    <location>
        <position position="60"/>
    </location>
    <ligand>
        <name>Mg(2+)</name>
        <dbReference type="ChEBI" id="CHEBI:18420"/>
        <label>1</label>
    </ligand>
</feature>
<dbReference type="InterPro" id="IPR005502">
    <property type="entry name" value="Ribosyl_crysJ1"/>
</dbReference>
<proteinExistence type="inferred from homology"/>
<keyword evidence="5" id="KW-1185">Reference proteome</keyword>
<name>A0A1G9PDR5_9GAMM</name>
<dbReference type="Gene3D" id="1.10.4080.10">
    <property type="entry name" value="ADP-ribosylation/Crystallin J1"/>
    <property type="match status" value="1"/>
</dbReference>
<dbReference type="AlphaFoldDB" id="A0A1G9PDR5"/>
<keyword evidence="3" id="KW-0479">Metal-binding</keyword>
<dbReference type="GO" id="GO:0016787">
    <property type="term" value="F:hydrolase activity"/>
    <property type="evidence" value="ECO:0007669"/>
    <property type="project" value="UniProtKB-KW"/>
</dbReference>
<dbReference type="RefSeq" id="WP_089730034.1">
    <property type="nucleotide sequence ID" value="NZ_FNGI01000009.1"/>
</dbReference>
<gene>
    <name evidence="4" type="ORF">SAMN05661010_03019</name>
</gene>
<dbReference type="InterPro" id="IPR050792">
    <property type="entry name" value="ADP-ribosylglycohydrolase"/>
</dbReference>
<dbReference type="OrthoDB" id="9798107at2"/>
<reference evidence="4 5" key="1">
    <citation type="submission" date="2016-10" db="EMBL/GenBank/DDBJ databases">
        <authorList>
            <person name="de Groot N.N."/>
        </authorList>
    </citation>
    <scope>NUCLEOTIDE SEQUENCE [LARGE SCALE GENOMIC DNA]</scope>
    <source>
        <strain evidence="4 5">DSM 14789</strain>
    </source>
</reference>
<feature type="binding site" evidence="3">
    <location>
        <position position="58"/>
    </location>
    <ligand>
        <name>Mg(2+)</name>
        <dbReference type="ChEBI" id="CHEBI:18420"/>
        <label>1</label>
    </ligand>
</feature>
<protein>
    <submittedName>
        <fullName evidence="4">ADP-ribosylglycohydrolase</fullName>
    </submittedName>
</protein>
<dbReference type="InterPro" id="IPR036705">
    <property type="entry name" value="Ribosyl_crysJ1_sf"/>
</dbReference>
<evidence type="ECO:0000313" key="5">
    <source>
        <dbReference type="Proteomes" id="UP000198654"/>
    </source>
</evidence>
<dbReference type="Proteomes" id="UP000198654">
    <property type="component" value="Unassembled WGS sequence"/>
</dbReference>
<evidence type="ECO:0000313" key="4">
    <source>
        <dbReference type="EMBL" id="SDL96898.1"/>
    </source>
</evidence>
<comment type="cofactor">
    <cofactor evidence="3">
        <name>Mg(2+)</name>
        <dbReference type="ChEBI" id="CHEBI:18420"/>
    </cofactor>
    <text evidence="3">Binds 2 magnesium ions per subunit.</text>
</comment>
<dbReference type="Pfam" id="PF03747">
    <property type="entry name" value="ADP_ribosyl_GH"/>
    <property type="match status" value="1"/>
</dbReference>
<evidence type="ECO:0000256" key="3">
    <source>
        <dbReference type="PIRSR" id="PIRSR605502-1"/>
    </source>
</evidence>
<accession>A0A1G9PDR5</accession>
<feature type="binding site" evidence="3">
    <location>
        <position position="315"/>
    </location>
    <ligand>
        <name>Mg(2+)</name>
        <dbReference type="ChEBI" id="CHEBI:18420"/>
        <label>1</label>
    </ligand>
</feature>